<gene>
    <name evidence="2" type="ORF">CA264_18870</name>
</gene>
<evidence type="ECO:0000313" key="2">
    <source>
        <dbReference type="EMBL" id="ARS37317.1"/>
    </source>
</evidence>
<feature type="chain" id="PRO_5011010847" description="Lipoprotein" evidence="1">
    <location>
        <begin position="23"/>
        <end position="171"/>
    </location>
</feature>
<reference evidence="3" key="1">
    <citation type="submission" date="2017-05" db="EMBL/GenBank/DDBJ databases">
        <authorList>
            <person name="Ray J."/>
            <person name="Price M."/>
            <person name="Deutschbauer A."/>
        </authorList>
    </citation>
    <scope>NUCLEOTIDE SEQUENCE [LARGE SCALE GENOMIC DNA]</scope>
    <source>
        <strain evidence="3">DSM 19842</strain>
    </source>
</reference>
<dbReference type="EMBL" id="CP021235">
    <property type="protein sequence ID" value="ARS37317.1"/>
    <property type="molecule type" value="Genomic_DNA"/>
</dbReference>
<name>A0A1X9YWL9_9BACT</name>
<dbReference type="PROSITE" id="PS51257">
    <property type="entry name" value="PROKAR_LIPOPROTEIN"/>
    <property type="match status" value="1"/>
</dbReference>
<dbReference type="Proteomes" id="UP000266292">
    <property type="component" value="Chromosome"/>
</dbReference>
<evidence type="ECO:0000313" key="3">
    <source>
        <dbReference type="Proteomes" id="UP000266292"/>
    </source>
</evidence>
<dbReference type="KEGG" id="pact:CA264_18870"/>
<dbReference type="AlphaFoldDB" id="A0A1X9YWL9"/>
<feature type="signal peptide" evidence="1">
    <location>
        <begin position="1"/>
        <end position="22"/>
    </location>
</feature>
<sequence>MLKNILVVVSAVLLLGCSGSNSGLNEKLKAAVTEGEVGPEGYKTIQMAELTDFDWDTMYYFQPNEDEKAISDAIGFKWEGAEVPENHRRLLFVKGQEVVSYVDYLYDEFPLFVYGCGDDKWVYPKGRTTFASFKYCDGATEVYTFIPVKCAENIRELMQYKCPEGAAVAAE</sequence>
<evidence type="ECO:0008006" key="4">
    <source>
        <dbReference type="Google" id="ProtNLM"/>
    </source>
</evidence>
<dbReference type="RefSeq" id="WP_025608962.1">
    <property type="nucleotide sequence ID" value="NZ_CP021235.1"/>
</dbReference>
<proteinExistence type="predicted"/>
<evidence type="ECO:0000256" key="1">
    <source>
        <dbReference type="SAM" id="SignalP"/>
    </source>
</evidence>
<keyword evidence="1" id="KW-0732">Signal</keyword>
<organism evidence="2 3">
    <name type="scientific">Pontibacter actiniarum</name>
    <dbReference type="NCBI Taxonomy" id="323450"/>
    <lineage>
        <taxon>Bacteria</taxon>
        <taxon>Pseudomonadati</taxon>
        <taxon>Bacteroidota</taxon>
        <taxon>Cytophagia</taxon>
        <taxon>Cytophagales</taxon>
        <taxon>Hymenobacteraceae</taxon>
        <taxon>Pontibacter</taxon>
    </lineage>
</organism>
<dbReference type="OrthoDB" id="851514at2"/>
<keyword evidence="3" id="KW-1185">Reference proteome</keyword>
<accession>A0A1X9YWL9</accession>
<protein>
    <recommendedName>
        <fullName evidence="4">Lipoprotein</fullName>
    </recommendedName>
</protein>